<dbReference type="RefSeq" id="WP_198944361.1">
    <property type="nucleotide sequence ID" value="NZ_LZZM01000189.1"/>
</dbReference>
<dbReference type="AlphaFoldDB" id="A0A1S8TBS9"/>
<proteinExistence type="predicted"/>
<keyword evidence="2" id="KW-1185">Reference proteome</keyword>
<evidence type="ECO:0000313" key="2">
    <source>
        <dbReference type="Proteomes" id="UP000190890"/>
    </source>
</evidence>
<comment type="caution">
    <text evidence="1">The sequence shown here is derived from an EMBL/GenBank/DDBJ whole genome shotgun (WGS) entry which is preliminary data.</text>
</comment>
<dbReference type="EMBL" id="LZZM01000189">
    <property type="protein sequence ID" value="OOM75188.1"/>
    <property type="molecule type" value="Genomic_DNA"/>
</dbReference>
<sequence length="57" mass="6776">MSPKELSYIQDALNHEKHMKTKCTDYANQIQDAELKSYVNQLVNTHQQIFSQFYQLL</sequence>
<dbReference type="Proteomes" id="UP000190890">
    <property type="component" value="Unassembled WGS sequence"/>
</dbReference>
<organism evidence="1 2">
    <name type="scientific">Clostridium puniceum</name>
    <dbReference type="NCBI Taxonomy" id="29367"/>
    <lineage>
        <taxon>Bacteria</taxon>
        <taxon>Bacillati</taxon>
        <taxon>Bacillota</taxon>
        <taxon>Clostridia</taxon>
        <taxon>Eubacteriales</taxon>
        <taxon>Clostridiaceae</taxon>
        <taxon>Clostridium</taxon>
    </lineage>
</organism>
<protein>
    <submittedName>
        <fullName evidence="1">Uncharacterized protein</fullName>
    </submittedName>
</protein>
<gene>
    <name evidence="1" type="ORF">CLPUN_34290</name>
</gene>
<evidence type="ECO:0000313" key="1">
    <source>
        <dbReference type="EMBL" id="OOM75188.1"/>
    </source>
</evidence>
<reference evidence="1 2" key="1">
    <citation type="submission" date="2016-05" db="EMBL/GenBank/DDBJ databases">
        <title>Microbial solvent formation.</title>
        <authorList>
            <person name="Poehlein A."/>
            <person name="Montoya Solano J.D."/>
            <person name="Flitsch S."/>
            <person name="Krabben P."/>
            <person name="Duerre P."/>
            <person name="Daniel R."/>
        </authorList>
    </citation>
    <scope>NUCLEOTIDE SEQUENCE [LARGE SCALE GENOMIC DNA]</scope>
    <source>
        <strain evidence="1 2">DSM 2619</strain>
    </source>
</reference>
<dbReference type="STRING" id="29367.CLPUN_34290"/>
<accession>A0A1S8TBS9</accession>
<name>A0A1S8TBS9_9CLOT</name>